<evidence type="ECO:0000313" key="5">
    <source>
        <dbReference type="EMBL" id="PIL37096.1"/>
    </source>
</evidence>
<evidence type="ECO:0000313" key="6">
    <source>
        <dbReference type="Proteomes" id="UP000230002"/>
    </source>
</evidence>
<evidence type="ECO:0000259" key="2">
    <source>
        <dbReference type="SMART" id="SM01214"/>
    </source>
</evidence>
<dbReference type="OrthoDB" id="1562405at2759"/>
<sequence length="2295" mass="258597">MELTERLDVLEDYKRKESSVEKVVDHQSLLPPMLSPVPRVSFGIHVGALSLRLISPTSQREQEPFVIEARTDDIVASLESNFAARPDHRYGAADRDFAGLDMEFQYGLNMNRPYAKIWFGPDAHMRGVHPEDFRAPSYPSEPLVQIDSIHLGGTGHGLGEFVDEASGIVSVDVSSIYTQCQLATDAISVELWQPEVIGSLAFILSRLASHPKPTSKPSRRILDQLPFGVDASLAIGRFITFLTSPDLAPCDTLNISRGVALRTGVSVTYSALRKHHCSRMSSIILRSHHRTKLMLPKEQVLHVVHEHSKPESHQVTRALIQMSFWDIVVRDAFATPFAADDPYGLDDQSVHHRSLEFLHIDNCDIHVVISGRRPHGAPPPHSMDDCHVEVSIPKVRAKMDLCQIYHALLAVHTVQQLVPSRPGPSSVAPHAPSTIRLHLRFQLQQLQLLWRFPLSSKMFLRLSSLSCRIAPDRKISVAWDNILTGVNVPICRDGREKEEWEELARLPRWRVDLDPNAKPLPIKVKGDSGRLRIPFDFVFADLILDINLTVKSAKHLVRIVHTGKHGDPPSPPAEDAKHVPDIQIELGRLIVEAADDEHEARLGLIWKTGFSAAKLRREREDAFKAKVDTIISPKHSSTSSLRNDSDFQFTSKHTVSITDARSRLDQVHSGAWKTALDQAFSKQTQREESHWQNPIGSLRMSTTVDDDIVRINSVPPVPPLLRFSFNQLSLAITPPSFPYSSIPDYLYEVGHGLPRDTQFSLLVPMRIKFTVSSLRLAFRSYPLPLLHIPPHSSGKIPALVFETDLVIAEEMGTDSSVEWVPCEIVKEHSGLHGAASISVNIPKTIMPVKTYARPTIRVKTDGITDFSWGVSYQPATQDLMRVIDMLSHAPRDSSPAIGFWDKLRLVFHWRLKVEFKGEVHFHLKGSRDPYKLDSHGAGFALCWKGKPKLLIGQPNNASELIQVISDSMLIIIPNIEDTYGDEANKPSAKGGAARRARTVCAKFRSGTCFGVGFTLERTCGPECTECTGRPFDRSCRHFEFKPHYDVRLEWKDQVPTIKSQEDSYNGFRSDFIHMSISLTSGLRKTSHIQASNLHLSPTVFEHFWAWWHLFSGALSLPTRQGDLYPRKRPISPKFGQHLSTLKYLISVPQLYISHVYVDESQDAWADGVTPYVGVKALIGEFRADMHQRDTATTEFTDGGMKTVHNKPFYAIEVVLKSLDLRAMLAVFSDPLKQCTPVEYSPFVSNYRTRNELPSIPLHSKWVDMDDFAFDETESTAVPEVHLLPAVSCPRFTYFKQYDDDMDRKDMPASHSKFGAEDTHVCFIGKEPSVAQVQMDLVSQRIDQLREMVCEEADDVDDNASTHSSNDQSQENDDAKRNRAGHDLSRMITLLESYKLQLRNIDKASQATKARNRNSSYYMPTDLVTPEEWSGFDNVYQVHNPHIVMDNAIRDILMQYYYCSRSRRGFEYHLAQRAVKFIRDQAQAALTEFQRETEKHAGPAASAHAAAARLKTFLTGESNVPAPVEFAPQSVSKLAPTVDPLYGWAEGVSARKGHFCLLLKPQIVLRSNDDQESVCVLAAVQGKLKTFAIMDNANVNDPISGKVMNRNFAWLTGLQTFSPSATNTLGKDYVPLEVLIDLRADNSDFDRLVPQTDATFQYDKFNRLRLRNDTTAVSRSANQKHAHLQNQTDLIRVHVPRFTVSANDRHFQAISNIVTKLVLFTDAAHKTRAEKLESLLFSYDFTNFASAADVVSGMQDRLRQALVTKSVAERKLRGLGNPGRVELLKIDAHILLLVEELNMMFDAIKLAQDKANSESDQKSALLLHTSSEEVSWRMLDQQDQLLAKVAVRVTDFYWLSRHDSSTVNNLAVGDLQAFDGAADAEWTEILSKCDEPATHPLVKRKLFLLAHWTVLPPVGGITIYEAFELSFHPMRLQIDTRVGRKIMCYVWPARRDRTQSPTELESFLIPEPISDDDHDQGLKSSVLPAVTYTDSPRHASFDVSPARRSLDMNRLAPPSPLRRLGTSRSFTDLRKERQDSLKIPMIQRTSSNGNLRDVHGMTKAVSMSSRSTPKDLLRNQQTDDALEMKTRASQKTFVRVKVASLHLLLSISKEDSFLCRDARIRTRDLEYRNQTWSFEELVDQFIPSGRNWRGWVKVAFQQPLVPVFPVARELITKTKWIAANKKDAHHNDRPSRPSTPKLLKTPRLPPSGDPPRRSTEMPRKSKDKDTTATILTDATFITSGPQLMREGTTQPKREGVRKRAMSLFRRKHRHGHHDSSDTLEGSDSVSSVGSPRSGKL</sequence>
<feature type="domain" description="FMP27/BLTP2/Hobbit GFWDK motif-containing RBG unit" evidence="2">
    <location>
        <begin position="780"/>
        <end position="932"/>
    </location>
</feature>
<dbReference type="EMBL" id="AYKW01000001">
    <property type="protein sequence ID" value="PIL37096.1"/>
    <property type="molecule type" value="Genomic_DNA"/>
</dbReference>
<feature type="domain" description="FMP27 SW motif-containing RBG unit" evidence="3">
    <location>
        <begin position="659"/>
        <end position="762"/>
    </location>
</feature>
<dbReference type="SMART" id="SM01216">
    <property type="entry name" value="Fmp27_WPPW"/>
    <property type="match status" value="1"/>
</dbReference>
<organism evidence="5 6">
    <name type="scientific">Ganoderma sinense ZZ0214-1</name>
    <dbReference type="NCBI Taxonomy" id="1077348"/>
    <lineage>
        <taxon>Eukaryota</taxon>
        <taxon>Fungi</taxon>
        <taxon>Dikarya</taxon>
        <taxon>Basidiomycota</taxon>
        <taxon>Agaricomycotina</taxon>
        <taxon>Agaricomycetes</taxon>
        <taxon>Polyporales</taxon>
        <taxon>Polyporaceae</taxon>
        <taxon>Ganoderma</taxon>
    </lineage>
</organism>
<protein>
    <recommendedName>
        <fullName evidence="7">Golgi-body localization protein domain-containing protein</fullName>
    </recommendedName>
</protein>
<dbReference type="InterPro" id="IPR019441">
    <property type="entry name" value="FMP27/BLTP2/Hobbit_GFWDK_RBG"/>
</dbReference>
<dbReference type="SMART" id="SM01215">
    <property type="entry name" value="Fmp27_SW"/>
    <property type="match status" value="1"/>
</dbReference>
<feature type="region of interest" description="Disordered" evidence="1">
    <location>
        <begin position="1353"/>
        <end position="1380"/>
    </location>
</feature>
<dbReference type="SMART" id="SM01214">
    <property type="entry name" value="Fmp27_GFWDK"/>
    <property type="match status" value="1"/>
</dbReference>
<name>A0A2G8STJ3_9APHY</name>
<dbReference type="InterPro" id="IPR019449">
    <property type="entry name" value="FMP27_WPPW_RBG"/>
</dbReference>
<feature type="region of interest" description="Disordered" evidence="1">
    <location>
        <begin position="2180"/>
        <end position="2295"/>
    </location>
</feature>
<dbReference type="STRING" id="1077348.A0A2G8STJ3"/>
<evidence type="ECO:0000256" key="1">
    <source>
        <dbReference type="SAM" id="MobiDB-lite"/>
    </source>
</evidence>
<proteinExistence type="predicted"/>
<feature type="domain" description="FMP27 WPPW motif-containing RBG unit" evidence="4">
    <location>
        <begin position="1173"/>
        <end position="1634"/>
    </location>
</feature>
<evidence type="ECO:0000259" key="3">
    <source>
        <dbReference type="SMART" id="SM01215"/>
    </source>
</evidence>
<dbReference type="Proteomes" id="UP000230002">
    <property type="component" value="Unassembled WGS sequence"/>
</dbReference>
<gene>
    <name evidence="5" type="ORF">GSI_00788</name>
</gene>
<dbReference type="InterPro" id="IPR045167">
    <property type="entry name" value="Hobbit"/>
</dbReference>
<dbReference type="PANTHER" id="PTHR15678:SF6">
    <property type="entry name" value="BRIDGE-LIKE LIPID TRANSFER PROTEIN FAMILY MEMBER 2"/>
    <property type="match status" value="1"/>
</dbReference>
<reference evidence="5 6" key="1">
    <citation type="journal article" date="2015" name="Sci. Rep.">
        <title>Chromosome-level genome map provides insights into diverse defense mechanisms in the medicinal fungus Ganoderma sinense.</title>
        <authorList>
            <person name="Zhu Y."/>
            <person name="Xu J."/>
            <person name="Sun C."/>
            <person name="Zhou S."/>
            <person name="Xu H."/>
            <person name="Nelson D.R."/>
            <person name="Qian J."/>
            <person name="Song J."/>
            <person name="Luo H."/>
            <person name="Xiang L."/>
            <person name="Li Y."/>
            <person name="Xu Z."/>
            <person name="Ji A."/>
            <person name="Wang L."/>
            <person name="Lu S."/>
            <person name="Hayward A."/>
            <person name="Sun W."/>
            <person name="Li X."/>
            <person name="Schwartz D.C."/>
            <person name="Wang Y."/>
            <person name="Chen S."/>
        </authorList>
    </citation>
    <scope>NUCLEOTIDE SEQUENCE [LARGE SCALE GENOMIC DNA]</scope>
    <source>
        <strain evidence="5 6">ZZ0214-1</strain>
    </source>
</reference>
<accession>A0A2G8STJ3</accession>
<keyword evidence="6" id="KW-1185">Reference proteome</keyword>
<feature type="compositionally biased region" description="Polar residues" evidence="1">
    <location>
        <begin position="1358"/>
        <end position="1368"/>
    </location>
</feature>
<comment type="caution">
    <text evidence="5">The sequence shown here is derived from an EMBL/GenBank/DDBJ whole genome shotgun (WGS) entry which is preliminary data.</text>
</comment>
<feature type="compositionally biased region" description="Low complexity" evidence="1">
    <location>
        <begin position="2280"/>
        <end position="2295"/>
    </location>
</feature>
<feature type="compositionally biased region" description="Basic residues" evidence="1">
    <location>
        <begin position="2254"/>
        <end position="2271"/>
    </location>
</feature>
<feature type="compositionally biased region" description="Basic and acidic residues" evidence="1">
    <location>
        <begin position="2180"/>
        <end position="2190"/>
    </location>
</feature>
<dbReference type="Pfam" id="PF10344">
    <property type="entry name" value="Hobbit"/>
    <property type="match status" value="1"/>
</dbReference>
<feature type="compositionally biased region" description="Polar residues" evidence="1">
    <location>
        <begin position="2226"/>
        <end position="2240"/>
    </location>
</feature>
<feature type="compositionally biased region" description="Basic and acidic residues" evidence="1">
    <location>
        <begin position="2209"/>
        <end position="2225"/>
    </location>
</feature>
<evidence type="ECO:0000259" key="4">
    <source>
        <dbReference type="SMART" id="SM01216"/>
    </source>
</evidence>
<evidence type="ECO:0008006" key="7">
    <source>
        <dbReference type="Google" id="ProtNLM"/>
    </source>
</evidence>
<dbReference type="InterPro" id="IPR019415">
    <property type="entry name" value="FMP27_SW_RBG"/>
</dbReference>
<dbReference type="PANTHER" id="PTHR15678">
    <property type="entry name" value="ANTIGEN MLAA-22-RELATED"/>
    <property type="match status" value="1"/>
</dbReference>